<dbReference type="Pfam" id="PF00365">
    <property type="entry name" value="PFK"/>
    <property type="match status" value="1"/>
</dbReference>
<accession>C3JA35</accession>
<evidence type="ECO:0000256" key="7">
    <source>
        <dbReference type="ARBA" id="ARBA00022842"/>
    </source>
</evidence>
<dbReference type="InterPro" id="IPR022953">
    <property type="entry name" value="ATP_PFK"/>
</dbReference>
<dbReference type="GeneID" id="93364783"/>
<evidence type="ECO:0000256" key="9">
    <source>
        <dbReference type="ARBA" id="ARBA00048072"/>
    </source>
</evidence>
<dbReference type="PRINTS" id="PR00476">
    <property type="entry name" value="PHFRCTKINASE"/>
</dbReference>
<evidence type="ECO:0000313" key="13">
    <source>
        <dbReference type="Proteomes" id="UP000004295"/>
    </source>
</evidence>
<dbReference type="PANTHER" id="PTHR43650:SF1">
    <property type="entry name" value="PYROPHOSPHATE--FRUCTOSE 6-PHOSPHATE 1-PHOSPHOTRANSFERASE SUBUNIT BETA 2"/>
    <property type="match status" value="1"/>
</dbReference>
<gene>
    <name evidence="10" type="primary">pfp</name>
    <name evidence="12" type="ORF">POREN0001_0958</name>
</gene>
<feature type="site" description="Important for catalytic activity and substrate specificity; stabilizes the transition state when the phosphoryl donor is PPi; prevents ATP from binding by mimicking the alpha-phosphate group of ATP" evidence="10">
    <location>
        <position position="172"/>
    </location>
</feature>
<dbReference type="GO" id="GO:0003872">
    <property type="term" value="F:6-phosphofructokinase activity"/>
    <property type="evidence" value="ECO:0007669"/>
    <property type="project" value="UniProtKB-UniRule"/>
</dbReference>
<comment type="pathway">
    <text evidence="10">Carbohydrate degradation; glycolysis; D-glyceraldehyde 3-phosphate and glycerone phosphate from D-glucose: step 3/4.</text>
</comment>
<dbReference type="Gene3D" id="3.40.50.460">
    <property type="entry name" value="Phosphofructokinase domain"/>
    <property type="match status" value="1"/>
</dbReference>
<keyword evidence="6 10" id="KW-0418">Kinase</keyword>
<comment type="caution">
    <text evidence="12">The sequence shown here is derived from an EMBL/GenBank/DDBJ whole genome shotgun (WGS) entry which is preliminary data.</text>
</comment>
<dbReference type="GO" id="GO:0005524">
    <property type="term" value="F:ATP binding"/>
    <property type="evidence" value="ECO:0007669"/>
    <property type="project" value="InterPro"/>
</dbReference>
<evidence type="ECO:0000256" key="10">
    <source>
        <dbReference type="HAMAP-Rule" id="MF_01980"/>
    </source>
</evidence>
<dbReference type="AlphaFoldDB" id="C3JA35"/>
<evidence type="ECO:0000256" key="2">
    <source>
        <dbReference type="ARBA" id="ARBA00003138"/>
    </source>
</evidence>
<dbReference type="NCBIfam" id="NF005482">
    <property type="entry name" value="PRK07085.1"/>
    <property type="match status" value="1"/>
</dbReference>
<keyword evidence="4 10" id="KW-0808">Transferase</keyword>
<comment type="similarity">
    <text evidence="10">Belongs to the phosphofructokinase type A (PFKA) family. PPi-dependent PFK group II subfamily. Clade 'Long' sub-subfamily.</text>
</comment>
<dbReference type="Gene3D" id="1.10.10.480">
    <property type="entry name" value="Phosphofructokinase, domain 3"/>
    <property type="match status" value="1"/>
</dbReference>
<feature type="site" description="Important for catalytic activity; stabilizes the transition state when the phosphoryl donor is PPi" evidence="10">
    <location>
        <position position="198"/>
    </location>
</feature>
<feature type="binding site" evidence="10">
    <location>
        <position position="171"/>
    </location>
    <ligand>
        <name>Mg(2+)</name>
        <dbReference type="ChEBI" id="CHEBI:18420"/>
        <note>catalytic</note>
    </ligand>
</feature>
<feature type="active site" description="Proton acceptor" evidence="10">
    <location>
        <position position="201"/>
    </location>
</feature>
<evidence type="ECO:0000259" key="11">
    <source>
        <dbReference type="Pfam" id="PF00365"/>
    </source>
</evidence>
<keyword evidence="8 10" id="KW-0324">Glycolysis</keyword>
<protein>
    <recommendedName>
        <fullName evidence="10">Pyrophosphate--fructose 6-phosphate 1-phosphotransferase</fullName>
        <ecNumber evidence="10">2.7.1.90</ecNumber>
    </recommendedName>
    <alternativeName>
        <fullName evidence="10">6-phosphofructokinase, pyrophosphate dependent</fullName>
    </alternativeName>
    <alternativeName>
        <fullName evidence="10">PPi-dependent phosphofructokinase</fullName>
        <shortName evidence="10">PPi-PFK</shortName>
    </alternativeName>
    <alternativeName>
        <fullName evidence="10">Pyrophosphate-dependent 6-phosphofructose-1-kinase</fullName>
    </alternativeName>
</protein>
<dbReference type="Proteomes" id="UP000004295">
    <property type="component" value="Unassembled WGS sequence"/>
</dbReference>
<dbReference type="EMBL" id="ACNN01000016">
    <property type="protein sequence ID" value="EEN82963.1"/>
    <property type="molecule type" value="Genomic_DNA"/>
</dbReference>
<comment type="subcellular location">
    <subcellularLocation>
        <location evidence="10">Cytoplasm</location>
    </subcellularLocation>
</comment>
<comment type="subunit">
    <text evidence="10">Homodimer.</text>
</comment>
<dbReference type="HAMAP" id="MF_01980">
    <property type="entry name" value="Phosphofructokinase_II_Long"/>
    <property type="match status" value="1"/>
</dbReference>
<feature type="binding site" evidence="10">
    <location>
        <position position="77"/>
    </location>
    <ligand>
        <name>diphosphate</name>
        <dbReference type="ChEBI" id="CHEBI:33019"/>
    </ligand>
</feature>
<dbReference type="UniPathway" id="UPA00109">
    <property type="reaction ID" value="UER00182"/>
</dbReference>
<evidence type="ECO:0000256" key="6">
    <source>
        <dbReference type="ARBA" id="ARBA00022777"/>
    </source>
</evidence>
<dbReference type="GO" id="GO:0009749">
    <property type="term" value="P:response to glucose"/>
    <property type="evidence" value="ECO:0007669"/>
    <property type="project" value="TreeGrafter"/>
</dbReference>
<feature type="binding site" description="in other chain" evidence="10">
    <location>
        <begin position="246"/>
        <end position="248"/>
    </location>
    <ligand>
        <name>substrate</name>
        <note>ligand shared between dimeric partners</note>
    </ligand>
</feature>
<keyword evidence="13" id="KW-1185">Reference proteome</keyword>
<comment type="catalytic activity">
    <reaction evidence="9 10">
        <text>beta-D-fructose 6-phosphate + diphosphate = beta-D-fructose 1,6-bisphosphate + phosphate + H(+)</text>
        <dbReference type="Rhea" id="RHEA:13613"/>
        <dbReference type="ChEBI" id="CHEBI:15378"/>
        <dbReference type="ChEBI" id="CHEBI:32966"/>
        <dbReference type="ChEBI" id="CHEBI:33019"/>
        <dbReference type="ChEBI" id="CHEBI:43474"/>
        <dbReference type="ChEBI" id="CHEBI:57634"/>
        <dbReference type="EC" id="2.7.1.90"/>
    </reaction>
</comment>
<reference evidence="12 13" key="1">
    <citation type="submission" date="2009-04" db="EMBL/GenBank/DDBJ databases">
        <authorList>
            <person name="Sebastian Y."/>
            <person name="Madupu R."/>
            <person name="Durkin A.S."/>
            <person name="Torralba M."/>
            <person name="Methe B."/>
            <person name="Sutton G.G."/>
            <person name="Strausberg R.L."/>
            <person name="Nelson K.E."/>
        </authorList>
    </citation>
    <scope>NUCLEOTIDE SEQUENCE [LARGE SCALE GENOMIC DNA]</scope>
    <source>
        <strain evidence="13">ATCC 35406 / BCRC 14492 / JCM 8526 / NCTC 13058 / HG 370</strain>
    </source>
</reference>
<dbReference type="EC" id="2.7.1.90" evidence="10"/>
<dbReference type="STRING" id="553175.POREN0001_0958"/>
<keyword evidence="5 10" id="KW-0479">Metal-binding</keyword>
<dbReference type="InterPro" id="IPR035966">
    <property type="entry name" value="PKF_sf"/>
</dbReference>
<keyword evidence="7 10" id="KW-0460">Magnesium</keyword>
<evidence type="ECO:0000256" key="5">
    <source>
        <dbReference type="ARBA" id="ARBA00022723"/>
    </source>
</evidence>
<feature type="domain" description="Phosphofructokinase" evidence="11">
    <location>
        <begin position="70"/>
        <end position="327"/>
    </location>
</feature>
<evidence type="ECO:0000256" key="1">
    <source>
        <dbReference type="ARBA" id="ARBA00001946"/>
    </source>
</evidence>
<dbReference type="eggNOG" id="COG0205">
    <property type="taxonomic scope" value="Bacteria"/>
</dbReference>
<comment type="cofactor">
    <cofactor evidence="1 10">
        <name>Mg(2+)</name>
        <dbReference type="ChEBI" id="CHEBI:18420"/>
    </cofactor>
</comment>
<proteinExistence type="inferred from homology"/>
<dbReference type="RefSeq" id="WP_004333198.1">
    <property type="nucleotide sequence ID" value="NZ_ACNN01000016.1"/>
</dbReference>
<feature type="binding site" description="in other chain" evidence="10">
    <location>
        <begin position="420"/>
        <end position="423"/>
    </location>
    <ligand>
        <name>substrate</name>
        <note>ligand shared between dimeric partners</note>
    </ligand>
</feature>
<dbReference type="GO" id="GO:0046872">
    <property type="term" value="F:metal ion binding"/>
    <property type="evidence" value="ECO:0007669"/>
    <property type="project" value="UniProtKB-KW"/>
</dbReference>
<evidence type="ECO:0000256" key="8">
    <source>
        <dbReference type="ARBA" id="ARBA00023152"/>
    </source>
</evidence>
<evidence type="ECO:0000256" key="3">
    <source>
        <dbReference type="ARBA" id="ARBA00022490"/>
    </source>
</evidence>
<comment type="activity regulation">
    <text evidence="10">Non-allosteric.</text>
</comment>
<feature type="binding site" description="in other chain" evidence="10">
    <location>
        <begin position="199"/>
        <end position="201"/>
    </location>
    <ligand>
        <name>substrate</name>
        <note>ligand shared between dimeric partners</note>
    </ligand>
</feature>
<organism evidence="12 13">
    <name type="scientific">Porphyromonas endodontalis (strain ATCC 35406 / DSM 24491 / JCM 8526 / CCUG 16442 / BCRC 14492 / NCTC 13058 / HG 370)</name>
    <name type="common">Bacteroides endodontalis</name>
    <dbReference type="NCBI Taxonomy" id="553175"/>
    <lineage>
        <taxon>Bacteria</taxon>
        <taxon>Pseudomonadati</taxon>
        <taxon>Bacteroidota</taxon>
        <taxon>Bacteroidia</taxon>
        <taxon>Bacteroidales</taxon>
        <taxon>Porphyromonadaceae</taxon>
        <taxon>Porphyromonas</taxon>
    </lineage>
</organism>
<sequence>MTYIRLDKLRAIYKPQLPEVLEHPTKLDVSTNAATPDERIAALFPHTAQLPVVSLAEAGAEAEATSPLTVGVLLSGGQAPGGHNVIAGIFDALKMHHPASILYGFIMGPGGLLRGEARELTADVINCYRNTGGFDMIGSDRTKLETKEQFEQVLLHAHRLALDALVVIGGDDSNTNAALLAEYCRSVNDPLCVVGCPKTIDGDLKNGWVETSFGFDTCVKVYAELVGNIQRDCYSSKKYWHFVKLMGRSASHLTLECALMTQPTVAIISEEVAARGLTLGDLVRQLADVIVDRSRRGMDFGVVLIPEGLIEFVPKVRRLIASLNRVLAENGHKLHLVKESQIINYIASKLSDEDEETLRSLPEEVARQLALERDPHGNVQVSRIETESLIVTLLGQELEKRRSQGEFEGNPSPLTHFFGYEGRCSMPSNFDASYCYALGRTAVALAKEGCSGYMATVGNLVHPPKEWIPRGIPLTEMLTIEERNGVDKPVIAKALVDIEGAPFRYFRDHRKEWAEGIAFRYPGPIQYFGPSAVCDATTITLRLEHALEPEEDIETIW</sequence>
<keyword evidence="3 10" id="KW-0963">Cytoplasm</keyword>
<dbReference type="SUPFAM" id="SSF53784">
    <property type="entry name" value="Phosphofructokinase"/>
    <property type="match status" value="1"/>
</dbReference>
<name>C3JA35_POREA</name>
<dbReference type="GO" id="GO:0047334">
    <property type="term" value="F:diphosphate-fructose-6-phosphate 1-phosphotransferase activity"/>
    <property type="evidence" value="ECO:0007669"/>
    <property type="project" value="UniProtKB-EC"/>
</dbReference>
<feature type="binding site" description="in other chain" evidence="10">
    <location>
        <position position="307"/>
    </location>
    <ligand>
        <name>substrate</name>
        <note>ligand shared between dimeric partners</note>
    </ligand>
</feature>
<dbReference type="NCBIfam" id="TIGR02477">
    <property type="entry name" value="PFKA_PPi"/>
    <property type="match status" value="1"/>
</dbReference>
<dbReference type="PANTHER" id="PTHR43650">
    <property type="entry name" value="PYROPHOSPHATE--FRUCTOSE 6-PHOSPHATE 1-PHOSPHOTRANSFERASE"/>
    <property type="match status" value="1"/>
</dbReference>
<dbReference type="InterPro" id="IPR011183">
    <property type="entry name" value="PfpB_PPi_PFK"/>
</dbReference>
<dbReference type="InterPro" id="IPR000023">
    <property type="entry name" value="Phosphofructokinase_dom"/>
</dbReference>
<dbReference type="GO" id="GO:0005829">
    <property type="term" value="C:cytosol"/>
    <property type="evidence" value="ECO:0007669"/>
    <property type="project" value="TreeGrafter"/>
</dbReference>
<dbReference type="GO" id="GO:0006002">
    <property type="term" value="P:fructose 6-phosphate metabolic process"/>
    <property type="evidence" value="ECO:0007669"/>
    <property type="project" value="InterPro"/>
</dbReference>
<comment type="caution">
    <text evidence="10">Lacks conserved residue(s) required for the propagation of feature annotation.</text>
</comment>
<feature type="binding site" evidence="10">
    <location>
        <begin position="238"/>
        <end position="239"/>
    </location>
    <ligand>
        <name>substrate</name>
        <note>ligand shared between dimeric partners</note>
    </ligand>
</feature>
<evidence type="ECO:0000256" key="4">
    <source>
        <dbReference type="ARBA" id="ARBA00022679"/>
    </source>
</evidence>
<dbReference type="Gene3D" id="3.40.50.450">
    <property type="match status" value="1"/>
</dbReference>
<evidence type="ECO:0000313" key="12">
    <source>
        <dbReference type="EMBL" id="EEN82963.1"/>
    </source>
</evidence>
<comment type="function">
    <text evidence="2 10">Catalyzes the phosphorylation of D-fructose 6-phosphate, the first committing step of glycolysis. Uses inorganic phosphate (PPi) as phosphoryl donor instead of ATP like common ATP-dependent phosphofructokinases (ATP-PFKs), which renders the reaction reversible, and can thus function both in glycolysis and gluconeogenesis. Consistently, PPi-PFK can replace the enzymes of both the forward (ATP-PFK) and reverse (fructose-bisphosphatase (FBPase)) reactions.</text>
</comment>